<feature type="compositionally biased region" description="Polar residues" evidence="1">
    <location>
        <begin position="1"/>
        <end position="18"/>
    </location>
</feature>
<comment type="caution">
    <text evidence="2">The sequence shown here is derived from an EMBL/GenBank/DDBJ whole genome shotgun (WGS) entry which is preliminary data.</text>
</comment>
<organism evidence="2 3">
    <name type="scientific">Lepraria finkii</name>
    <dbReference type="NCBI Taxonomy" id="1340010"/>
    <lineage>
        <taxon>Eukaryota</taxon>
        <taxon>Fungi</taxon>
        <taxon>Dikarya</taxon>
        <taxon>Ascomycota</taxon>
        <taxon>Pezizomycotina</taxon>
        <taxon>Lecanoromycetes</taxon>
        <taxon>OSLEUM clade</taxon>
        <taxon>Lecanoromycetidae</taxon>
        <taxon>Lecanorales</taxon>
        <taxon>Lecanorineae</taxon>
        <taxon>Stereocaulaceae</taxon>
        <taxon>Lepraria</taxon>
    </lineage>
</organism>
<sequence length="130" mass="14539">MKIPETNTTNTLTRNPMTLATKPASHPKMTNPKTHLATTPHLLETMENLKTRAAAMHGGSISDAIIISDFADQESSTKVEGENKKRKRKGKGNRDGEDAIKQASPKDSHEDLMIEYEDGSSERINRFERY</sequence>
<feature type="compositionally biased region" description="Basic and acidic residues" evidence="1">
    <location>
        <begin position="92"/>
        <end position="112"/>
    </location>
</feature>
<accession>A0ABR4BHB3</accession>
<reference evidence="2 3" key="1">
    <citation type="submission" date="2024-09" db="EMBL/GenBank/DDBJ databases">
        <title>Rethinking Asexuality: The Enigmatic Case of Functional Sexual Genes in Lepraria (Stereocaulaceae).</title>
        <authorList>
            <person name="Doellman M."/>
            <person name="Sun Y."/>
            <person name="Barcenas-Pena A."/>
            <person name="Lumbsch H.T."/>
            <person name="Grewe F."/>
        </authorList>
    </citation>
    <scope>NUCLEOTIDE SEQUENCE [LARGE SCALE GENOMIC DNA]</scope>
    <source>
        <strain evidence="2 3">Grewe 0041</strain>
    </source>
</reference>
<protein>
    <submittedName>
        <fullName evidence="2">Uncharacterized protein</fullName>
    </submittedName>
</protein>
<evidence type="ECO:0000256" key="1">
    <source>
        <dbReference type="SAM" id="MobiDB-lite"/>
    </source>
</evidence>
<gene>
    <name evidence="2" type="ORF">ABVK25_002261</name>
</gene>
<feature type="region of interest" description="Disordered" evidence="1">
    <location>
        <begin position="1"/>
        <end position="37"/>
    </location>
</feature>
<evidence type="ECO:0000313" key="3">
    <source>
        <dbReference type="Proteomes" id="UP001590951"/>
    </source>
</evidence>
<proteinExistence type="predicted"/>
<feature type="region of interest" description="Disordered" evidence="1">
    <location>
        <begin position="69"/>
        <end position="117"/>
    </location>
</feature>
<keyword evidence="3" id="KW-1185">Reference proteome</keyword>
<evidence type="ECO:0000313" key="2">
    <source>
        <dbReference type="EMBL" id="KAL2057208.1"/>
    </source>
</evidence>
<dbReference type="EMBL" id="JBHFEH010000005">
    <property type="protein sequence ID" value="KAL2057208.1"/>
    <property type="molecule type" value="Genomic_DNA"/>
</dbReference>
<name>A0ABR4BHB3_9LECA</name>
<dbReference type="Proteomes" id="UP001590951">
    <property type="component" value="Unassembled WGS sequence"/>
</dbReference>